<organism evidence="2 3">
    <name type="scientific">Methylobacterium longum</name>
    <dbReference type="NCBI Taxonomy" id="767694"/>
    <lineage>
        <taxon>Bacteria</taxon>
        <taxon>Pseudomonadati</taxon>
        <taxon>Pseudomonadota</taxon>
        <taxon>Alphaproteobacteria</taxon>
        <taxon>Hyphomicrobiales</taxon>
        <taxon>Methylobacteriaceae</taxon>
        <taxon>Methylobacterium</taxon>
    </lineage>
</organism>
<feature type="transmembrane region" description="Helical" evidence="1">
    <location>
        <begin position="46"/>
        <end position="64"/>
    </location>
</feature>
<protein>
    <submittedName>
        <fullName evidence="2">YeeE/YedE family protein</fullName>
    </submittedName>
</protein>
<evidence type="ECO:0000313" key="2">
    <source>
        <dbReference type="EMBL" id="MDN3570491.1"/>
    </source>
</evidence>
<name>A0ABT8ALP8_9HYPH</name>
<gene>
    <name evidence="2" type="ORF">QWZ18_07630</name>
</gene>
<dbReference type="EMBL" id="JAUFPT010000021">
    <property type="protein sequence ID" value="MDN3570491.1"/>
    <property type="molecule type" value="Genomic_DNA"/>
</dbReference>
<dbReference type="Proteomes" id="UP001244297">
    <property type="component" value="Unassembled WGS sequence"/>
</dbReference>
<accession>A0ABT8ALP8</accession>
<dbReference type="InterPro" id="IPR046513">
    <property type="entry name" value="DUF6691"/>
</dbReference>
<keyword evidence="1" id="KW-1133">Transmembrane helix</keyword>
<feature type="transmembrane region" description="Helical" evidence="1">
    <location>
        <begin position="110"/>
        <end position="133"/>
    </location>
</feature>
<keyword evidence="3" id="KW-1185">Reference proteome</keyword>
<keyword evidence="1" id="KW-0472">Membrane</keyword>
<dbReference type="Pfam" id="PF20398">
    <property type="entry name" value="DUF6691"/>
    <property type="match status" value="1"/>
</dbReference>
<reference evidence="3" key="1">
    <citation type="journal article" date="2019" name="Int. J. Syst. Evol. Microbiol.">
        <title>The Global Catalogue of Microorganisms (GCM) 10K type strain sequencing project: providing services to taxonomists for standard genome sequencing and annotation.</title>
        <authorList>
            <consortium name="The Broad Institute Genomics Platform"/>
            <consortium name="The Broad Institute Genome Sequencing Center for Infectious Disease"/>
            <person name="Wu L."/>
            <person name="Ma J."/>
        </authorList>
    </citation>
    <scope>NUCLEOTIDE SEQUENCE [LARGE SCALE GENOMIC DNA]</scope>
    <source>
        <strain evidence="3">CECT 7806</strain>
    </source>
</reference>
<comment type="caution">
    <text evidence="2">The sequence shown here is derived from an EMBL/GenBank/DDBJ whole genome shotgun (WGS) entry which is preliminary data.</text>
</comment>
<evidence type="ECO:0000313" key="3">
    <source>
        <dbReference type="Proteomes" id="UP001244297"/>
    </source>
</evidence>
<proteinExistence type="predicted"/>
<dbReference type="RefSeq" id="WP_238291910.1">
    <property type="nucleotide sequence ID" value="NZ_BPQS01000047.1"/>
</dbReference>
<feature type="transmembrane region" description="Helical" evidence="1">
    <location>
        <begin position="84"/>
        <end position="104"/>
    </location>
</feature>
<keyword evidence="1" id="KW-0812">Transmembrane</keyword>
<evidence type="ECO:0000256" key="1">
    <source>
        <dbReference type="SAM" id="Phobius"/>
    </source>
</evidence>
<sequence>MSTALRLLAALVAGLVFGLGLALSGMLDPARVRGFLDVAGAWDSSLIFVLGGAVTISGLGYRLCRRRSGPVLETRFDLPIRRRVDAPLVAGAALFGIGWGLSGFCPGPAVAALSTGATPVLVFVAAMLAGMALHDFGRRAVERGPTGLPPPVPRG</sequence>